<keyword evidence="1" id="KW-1133">Transmembrane helix</keyword>
<keyword evidence="1" id="KW-0812">Transmembrane</keyword>
<keyword evidence="3" id="KW-1185">Reference proteome</keyword>
<keyword evidence="1" id="KW-0472">Membrane</keyword>
<evidence type="ECO:0000313" key="2">
    <source>
        <dbReference type="EMBL" id="RGD58108.1"/>
    </source>
</evidence>
<protein>
    <submittedName>
        <fullName evidence="2">Uncharacterized protein</fullName>
    </submittedName>
</protein>
<organism evidence="2 3">
    <name type="scientific">Kitasatospora xanthocidica</name>
    <dbReference type="NCBI Taxonomy" id="83382"/>
    <lineage>
        <taxon>Bacteria</taxon>
        <taxon>Bacillati</taxon>
        <taxon>Actinomycetota</taxon>
        <taxon>Actinomycetes</taxon>
        <taxon>Kitasatosporales</taxon>
        <taxon>Streptomycetaceae</taxon>
        <taxon>Kitasatospora</taxon>
    </lineage>
</organism>
<feature type="transmembrane region" description="Helical" evidence="1">
    <location>
        <begin position="6"/>
        <end position="27"/>
    </location>
</feature>
<sequence length="67" mass="6961">MEMPDGMFVVFWSVPVVAVALVCFAALREHGTPAAKRAAYVFLGIAALPALTLALFLALIVSALATG</sequence>
<reference evidence="2 3" key="1">
    <citation type="submission" date="2018-08" db="EMBL/GenBank/DDBJ databases">
        <title>Diversity &amp; Physiological Properties of Lignin-Decomposing Actinobacteria from Soil.</title>
        <authorList>
            <person name="Roh S.G."/>
            <person name="Kim S.B."/>
        </authorList>
    </citation>
    <scope>NUCLEOTIDE SEQUENCE [LARGE SCALE GENOMIC DNA]</scope>
    <source>
        <strain evidence="2 3">MMS17-GH009</strain>
    </source>
</reference>
<dbReference type="EMBL" id="QVIG01000001">
    <property type="protein sequence ID" value="RGD58108.1"/>
    <property type="molecule type" value="Genomic_DNA"/>
</dbReference>
<dbReference type="Proteomes" id="UP000263377">
    <property type="component" value="Unassembled WGS sequence"/>
</dbReference>
<proteinExistence type="predicted"/>
<feature type="transmembrane region" description="Helical" evidence="1">
    <location>
        <begin position="39"/>
        <end position="65"/>
    </location>
</feature>
<evidence type="ECO:0000313" key="3">
    <source>
        <dbReference type="Proteomes" id="UP000263377"/>
    </source>
</evidence>
<comment type="caution">
    <text evidence="2">The sequence shown here is derived from an EMBL/GenBank/DDBJ whole genome shotgun (WGS) entry which is preliminary data.</text>
</comment>
<evidence type="ECO:0000256" key="1">
    <source>
        <dbReference type="SAM" id="Phobius"/>
    </source>
</evidence>
<dbReference type="AlphaFoldDB" id="A0A372ZQD2"/>
<gene>
    <name evidence="2" type="ORF">DR950_10170</name>
</gene>
<accession>A0A372ZQD2</accession>
<name>A0A372ZQD2_9ACTN</name>